<dbReference type="AlphaFoldDB" id="A0A5D0RJS2"/>
<accession>A0A5D0RJS2</accession>
<dbReference type="EMBL" id="VSIY01000009">
    <property type="protein sequence ID" value="TYB81166.1"/>
    <property type="molecule type" value="Genomic_DNA"/>
</dbReference>
<keyword evidence="3" id="KW-1185">Reference proteome</keyword>
<keyword evidence="1" id="KW-1133">Transmembrane helix</keyword>
<evidence type="ECO:0000313" key="2">
    <source>
        <dbReference type="EMBL" id="TYB81166.1"/>
    </source>
</evidence>
<feature type="transmembrane region" description="Helical" evidence="1">
    <location>
        <begin position="69"/>
        <end position="92"/>
    </location>
</feature>
<sequence length="297" mass="30837">MAPWIAATLAAALVQTIRFSLQKSLRGSGLSSGGATFSRFLFAAPLAALLATGLVTATGSGWPDMPPRFWVMVVTGGLAQIIATLATVALFAARNFAVGIAFTKTETVLVAAFSAVVLGEAVTAPGLAAILIGVVGVLLLSVPAGGQLRSVFNRASALGLVAGAFFGISAIGYRGATLALGDGNAALRAAVTLAAVTAFQTIAMLIWLRLREPGEISRVVSRWRMTALVGITGMLGSFGWFVAFALQNAAYVRALGQVELLFSILGGWLIFRETTRPREWLGMAVLAVSILMLVLVV</sequence>
<proteinExistence type="predicted"/>
<keyword evidence="1" id="KW-0472">Membrane</keyword>
<evidence type="ECO:0000256" key="1">
    <source>
        <dbReference type="SAM" id="Phobius"/>
    </source>
</evidence>
<feature type="transmembrane region" description="Helical" evidence="1">
    <location>
        <begin position="40"/>
        <end position="57"/>
    </location>
</feature>
<feature type="transmembrane region" description="Helical" evidence="1">
    <location>
        <begin position="185"/>
        <end position="207"/>
    </location>
</feature>
<gene>
    <name evidence="2" type="ORF">FVF75_11340</name>
</gene>
<evidence type="ECO:0000313" key="3">
    <source>
        <dbReference type="Proteomes" id="UP000322080"/>
    </source>
</evidence>
<name>A0A5D0RJS2_9RHOB</name>
<dbReference type="InterPro" id="IPR037185">
    <property type="entry name" value="EmrE-like"/>
</dbReference>
<feature type="transmembrane region" description="Helical" evidence="1">
    <location>
        <begin position="280"/>
        <end position="296"/>
    </location>
</feature>
<feature type="transmembrane region" description="Helical" evidence="1">
    <location>
        <begin position="112"/>
        <end position="139"/>
    </location>
</feature>
<dbReference type="Proteomes" id="UP000322080">
    <property type="component" value="Unassembled WGS sequence"/>
</dbReference>
<protein>
    <submittedName>
        <fullName evidence="2">EamA family transporter</fullName>
    </submittedName>
</protein>
<dbReference type="SUPFAM" id="SSF103481">
    <property type="entry name" value="Multidrug resistance efflux transporter EmrE"/>
    <property type="match status" value="2"/>
</dbReference>
<reference evidence="2 3" key="1">
    <citation type="submission" date="2019-08" db="EMBL/GenBank/DDBJ databases">
        <title>Identification of a novel species of the genus Boseongicola.</title>
        <authorList>
            <person name="Zhang X.-Q."/>
        </authorList>
    </citation>
    <scope>NUCLEOTIDE SEQUENCE [LARGE SCALE GENOMIC DNA]</scope>
    <source>
        <strain evidence="2 3">HY14</strain>
    </source>
</reference>
<feature type="transmembrane region" description="Helical" evidence="1">
    <location>
        <begin position="252"/>
        <end position="271"/>
    </location>
</feature>
<comment type="caution">
    <text evidence="2">The sequence shown here is derived from an EMBL/GenBank/DDBJ whole genome shotgun (WGS) entry which is preliminary data.</text>
</comment>
<feature type="transmembrane region" description="Helical" evidence="1">
    <location>
        <begin position="151"/>
        <end position="173"/>
    </location>
</feature>
<organism evidence="2 3">
    <name type="scientific">Maritimibacter fusiformis</name>
    <dbReference type="NCBI Taxonomy" id="2603819"/>
    <lineage>
        <taxon>Bacteria</taxon>
        <taxon>Pseudomonadati</taxon>
        <taxon>Pseudomonadota</taxon>
        <taxon>Alphaproteobacteria</taxon>
        <taxon>Rhodobacterales</taxon>
        <taxon>Roseobacteraceae</taxon>
        <taxon>Maritimibacter</taxon>
    </lineage>
</organism>
<feature type="transmembrane region" description="Helical" evidence="1">
    <location>
        <begin position="227"/>
        <end position="246"/>
    </location>
</feature>
<keyword evidence="1" id="KW-0812">Transmembrane</keyword>